<dbReference type="CDD" id="cd07262">
    <property type="entry name" value="VOC_like"/>
    <property type="match status" value="1"/>
</dbReference>
<dbReference type="PROSITE" id="PS51819">
    <property type="entry name" value="VOC"/>
    <property type="match status" value="1"/>
</dbReference>
<dbReference type="InterPro" id="IPR037523">
    <property type="entry name" value="VOC_core"/>
</dbReference>
<dbReference type="Pfam" id="PF00903">
    <property type="entry name" value="Glyoxalase"/>
    <property type="match status" value="1"/>
</dbReference>
<dbReference type="Gene3D" id="3.10.180.10">
    <property type="entry name" value="2,3-Dihydroxybiphenyl 1,2-Dioxygenase, domain 1"/>
    <property type="match status" value="1"/>
</dbReference>
<evidence type="ECO:0000313" key="3">
    <source>
        <dbReference type="Proteomes" id="UP000539372"/>
    </source>
</evidence>
<evidence type="ECO:0000259" key="1">
    <source>
        <dbReference type="PROSITE" id="PS51819"/>
    </source>
</evidence>
<protein>
    <submittedName>
        <fullName evidence="2">VOC family protein</fullName>
    </submittedName>
</protein>
<dbReference type="RefSeq" id="WP_169623450.1">
    <property type="nucleotide sequence ID" value="NZ_JABBNT010000001.1"/>
</dbReference>
<name>A0A7Y0HFE8_9PROT</name>
<dbReference type="Proteomes" id="UP000539372">
    <property type="component" value="Unassembled WGS sequence"/>
</dbReference>
<reference evidence="2 3" key="1">
    <citation type="submission" date="2020-04" db="EMBL/GenBank/DDBJ databases">
        <title>Rhodospirillaceae bacterium KN72 isolated from deep sea.</title>
        <authorList>
            <person name="Zhang D.-C."/>
        </authorList>
    </citation>
    <scope>NUCLEOTIDE SEQUENCE [LARGE SCALE GENOMIC DNA]</scope>
    <source>
        <strain evidence="2 3">KN72</strain>
    </source>
</reference>
<dbReference type="PANTHER" id="PTHR35006">
    <property type="entry name" value="GLYOXALASE FAMILY PROTEIN (AFU_ORTHOLOGUE AFUA_5G14830)"/>
    <property type="match status" value="1"/>
</dbReference>
<keyword evidence="3" id="KW-1185">Reference proteome</keyword>
<comment type="caution">
    <text evidence="2">The sequence shown here is derived from an EMBL/GenBank/DDBJ whole genome shotgun (WGS) entry which is preliminary data.</text>
</comment>
<gene>
    <name evidence="2" type="ORF">HH303_01580</name>
</gene>
<organism evidence="2 3">
    <name type="scientific">Pacificispira spongiicola</name>
    <dbReference type="NCBI Taxonomy" id="2729598"/>
    <lineage>
        <taxon>Bacteria</taxon>
        <taxon>Pseudomonadati</taxon>
        <taxon>Pseudomonadota</taxon>
        <taxon>Alphaproteobacteria</taxon>
        <taxon>Rhodospirillales</taxon>
        <taxon>Rhodospirillaceae</taxon>
        <taxon>Pacificispira</taxon>
    </lineage>
</organism>
<dbReference type="PANTHER" id="PTHR35006:SF1">
    <property type="entry name" value="BLL2941 PROTEIN"/>
    <property type="match status" value="1"/>
</dbReference>
<dbReference type="InterPro" id="IPR004360">
    <property type="entry name" value="Glyas_Fos-R_dOase_dom"/>
</dbReference>
<proteinExistence type="predicted"/>
<evidence type="ECO:0000313" key="2">
    <source>
        <dbReference type="EMBL" id="NMM43149.1"/>
    </source>
</evidence>
<feature type="domain" description="VOC" evidence="1">
    <location>
        <begin position="1"/>
        <end position="124"/>
    </location>
</feature>
<dbReference type="InterPro" id="IPR029068">
    <property type="entry name" value="Glyas_Bleomycin-R_OHBP_Dase"/>
</dbReference>
<accession>A0A7Y0HFE8</accession>
<dbReference type="EMBL" id="JABBNT010000001">
    <property type="protein sequence ID" value="NMM43149.1"/>
    <property type="molecule type" value="Genomic_DNA"/>
</dbReference>
<dbReference type="SUPFAM" id="SSF54593">
    <property type="entry name" value="Glyoxalase/Bleomycin resistance protein/Dihydroxybiphenyl dioxygenase"/>
    <property type="match status" value="1"/>
</dbReference>
<sequence length="132" mass="14242">MFSHVTLGTNDPARARPLYDALFAVLGRPLFFESPDGDFFGYGTAAGRLFICRPFDGKPASIGNGTHVALDAPTRQTVRDAHAAAIAAGARDEGSPGERPHYHEHYYGAYFRDLDGNKLQVVCHLPVSQAGP</sequence>
<dbReference type="AlphaFoldDB" id="A0A7Y0HFE8"/>